<evidence type="ECO:0000256" key="1">
    <source>
        <dbReference type="ARBA" id="ARBA00004167"/>
    </source>
</evidence>
<evidence type="ECO:0000313" key="9">
    <source>
        <dbReference type="Proteomes" id="UP000664795"/>
    </source>
</evidence>
<comment type="subcellular location">
    <subcellularLocation>
        <location evidence="1">Membrane</location>
        <topology evidence="1">Single-pass membrane protein</topology>
    </subcellularLocation>
</comment>
<feature type="transmembrane region" description="Helical" evidence="6">
    <location>
        <begin position="7"/>
        <end position="26"/>
    </location>
</feature>
<proteinExistence type="predicted"/>
<evidence type="ECO:0000256" key="6">
    <source>
        <dbReference type="SAM" id="Phobius"/>
    </source>
</evidence>
<dbReference type="Proteomes" id="UP000664795">
    <property type="component" value="Unassembled WGS sequence"/>
</dbReference>
<evidence type="ECO:0000256" key="4">
    <source>
        <dbReference type="ARBA" id="ARBA00023136"/>
    </source>
</evidence>
<dbReference type="InterPro" id="IPR007452">
    <property type="entry name" value="TamB_C"/>
</dbReference>
<reference evidence="8 9" key="1">
    <citation type="submission" date="2021-03" db="EMBL/GenBank/DDBJ databases">
        <title>Fibrella sp. HMF5036 genome sequencing and assembly.</title>
        <authorList>
            <person name="Kang H."/>
            <person name="Kim H."/>
            <person name="Bae S."/>
            <person name="Joh K."/>
        </authorList>
    </citation>
    <scope>NUCLEOTIDE SEQUENCE [LARGE SCALE GENOMIC DNA]</scope>
    <source>
        <strain evidence="8 9">HMF5036</strain>
    </source>
</reference>
<comment type="caution">
    <text evidence="8">The sequence shown here is derived from an EMBL/GenBank/DDBJ whole genome shotgun (WGS) entry which is preliminary data.</text>
</comment>
<accession>A0A939G129</accession>
<feature type="region of interest" description="Disordered" evidence="5">
    <location>
        <begin position="1528"/>
        <end position="1566"/>
    </location>
</feature>
<evidence type="ECO:0000259" key="7">
    <source>
        <dbReference type="Pfam" id="PF04357"/>
    </source>
</evidence>
<keyword evidence="9" id="KW-1185">Reference proteome</keyword>
<protein>
    <submittedName>
        <fullName evidence="8">Translocation/assembly module TamB domain-containing protein</fullName>
    </submittedName>
</protein>
<dbReference type="GO" id="GO:0009306">
    <property type="term" value="P:protein secretion"/>
    <property type="evidence" value="ECO:0007669"/>
    <property type="project" value="InterPro"/>
</dbReference>
<evidence type="ECO:0000256" key="2">
    <source>
        <dbReference type="ARBA" id="ARBA00022692"/>
    </source>
</evidence>
<evidence type="ECO:0000256" key="5">
    <source>
        <dbReference type="SAM" id="MobiDB-lite"/>
    </source>
</evidence>
<sequence length="1566" mass="172534">MRTFVNILLKTILLLLLVLASVWVLVQLPPVQTYMVQRAAKWATERLGMQVAIGGASIKWFDTLTLEDVNVRDFQRRPMIQIGRLEVNYDLGNLADLSGLPTWLGNLITKRRPTDPRRTDTHLDEVVLYRPNVQFIYNEKTGDLNFDDFIAAIERLTSDPNAPASDVHTPFTIGRVSVVDGAFSMDDPREKYMSHPKDFDYNHIRLSGIQGNVKDFLVLGDTIALDVNHLRTTDSKTGLAVKRMDTKFLYSAKKMEFDQLYMVVNNSIIRDYVAFSFNRPGDMGDFNEKVAIRANFTNSIIHSADLGAFSEYVRGLNETWTLSGNMRGRVVDLSLVNTDLRFGPQSRSRLTGDLAFVGLPDLDHLRVDWRFKPSTVVMADVHQYYPDPAFTRLANKINVLAFNANFAGTFSDFNTRGQLNTALGRVAGSLKLKLADNPDQTTYDADLTAENFRVGELIDQPGTIETVDGHGRLHGRGTDLSKASADVDGQFARLGFDGYLYKNLSLQGNLQKAYFDGHVALRDPNAKLNLDGQFDLRGPRNRFDVRGTVQQADLRALGYLTDSLVVSAYLNAELEGNSVDQLTGTANFRDAFLTLNGRNLAIDTLAMVSTIEGNQNRYLNIDSDFFSARLQGNYQPKRTLADLAQLVNEYKLYFGGDAVGRADYYARKTATALLKKPLPYQIDYLFTVRNARPLLAFLGPPAYVAPGTRVAGRFTSDNTQFLTTNVATDSVSYLGYQFGHTELDLNTSKFTNGEAVLASAILSSARQKLGKLAPTEGLEVEASWDQDHIEFTSSVQQAGTTNQADLNGALQFKGDAVDLTFRKSRLRLLDTDWTLNPASLVRVVGDEFMLQNLTISHDNQFITANGKVSADSTQRLDLAARDFQLSSLNPVLNTKIGGILNGTVLLRNLYGSAILESKLNVAKLAYDGAEIGDLVGQGTYDPAAQRVNVDTRLIRDGGDVLTLIGSYTPGLSANSLALRAIFNNAELRLVAPFTKDIFSNFGGTLLGQVDIKGTPKAPLLSGAIDVVKGRTTFDYLKADLFFDNKIYFGENEIITRRMVLRDADGNTAVIRGGVYHDNFKYFQLNFDADLDKFKILNTTPKDKNSDVFYGQGIVTGKAQLYGPLSNLTVQADLLSNRGTRIYIPMDGAASVADQDYIEFVSRRQVDTKDTVKTSPTVDLSGLNLDLKFDITPDAECEVQLDRQTGDIIRTKGEGRIAMKIDTRGDFSMTGSYGITQGDYTFTFQNLIKKKFLIQPGSRLTWTGDPYGAVMDVTAAYTQSTALGALLANTSSSITSNSPDRSRRYPVDVLIRLTGLLTTPDVSFDLKVKEYPASGEFRQAVTAFENRIQSNDQELTRQVSSLLLFNQLIPEGSNLFSQDGAIGNAAGEIASNLLNKVFSNVGDKLDLGVSLGNLGNVLGANAVNLQANDNLLNNLQLRFSYRLLNDRLRVSRDGGFTYGQSQASAASLLGEWTLEYWLTADGRLRAKMYNRNQQSALGQSIYNSATLTTSGGLSLLYTRSFNRIFGGKAPKPGVTIPNESQPAPPSTGTQPLSVPPASTSMRLTESQ</sequence>
<keyword evidence="3 6" id="KW-1133">Transmembrane helix</keyword>
<dbReference type="EMBL" id="JAFMYU010000002">
    <property type="protein sequence ID" value="MBO0929911.1"/>
    <property type="molecule type" value="Genomic_DNA"/>
</dbReference>
<gene>
    <name evidence="8" type="ORF">J2I48_02850</name>
</gene>
<evidence type="ECO:0000313" key="8">
    <source>
        <dbReference type="EMBL" id="MBO0929911.1"/>
    </source>
</evidence>
<keyword evidence="4 6" id="KW-0472">Membrane</keyword>
<feature type="compositionally biased region" description="Polar residues" evidence="5">
    <location>
        <begin position="1536"/>
        <end position="1566"/>
    </location>
</feature>
<organism evidence="8 9">
    <name type="scientific">Fibrella aquatilis</name>
    <dbReference type="NCBI Taxonomy" id="2817059"/>
    <lineage>
        <taxon>Bacteria</taxon>
        <taxon>Pseudomonadati</taxon>
        <taxon>Bacteroidota</taxon>
        <taxon>Cytophagia</taxon>
        <taxon>Cytophagales</taxon>
        <taxon>Spirosomataceae</taxon>
        <taxon>Fibrella</taxon>
    </lineage>
</organism>
<dbReference type="Pfam" id="PF04357">
    <property type="entry name" value="TamB"/>
    <property type="match status" value="1"/>
</dbReference>
<evidence type="ECO:0000256" key="3">
    <source>
        <dbReference type="ARBA" id="ARBA00022989"/>
    </source>
</evidence>
<keyword evidence="2 6" id="KW-0812">Transmembrane</keyword>
<feature type="domain" description="Translocation and assembly module TamB C-terminal" evidence="7">
    <location>
        <begin position="1061"/>
        <end position="1502"/>
    </location>
</feature>
<dbReference type="GO" id="GO:0005886">
    <property type="term" value="C:plasma membrane"/>
    <property type="evidence" value="ECO:0007669"/>
    <property type="project" value="InterPro"/>
</dbReference>
<name>A0A939G129_9BACT</name>
<dbReference type="RefSeq" id="WP_207333881.1">
    <property type="nucleotide sequence ID" value="NZ_JAFMYU010000002.1"/>
</dbReference>